<evidence type="ECO:0000313" key="2">
    <source>
        <dbReference type="Proteomes" id="UP000243524"/>
    </source>
</evidence>
<dbReference type="GO" id="GO:0010124">
    <property type="term" value="P:phenylacetate catabolic process"/>
    <property type="evidence" value="ECO:0007669"/>
    <property type="project" value="InterPro"/>
</dbReference>
<organism evidence="1 2">
    <name type="scientific">Halalkalibacillus sediminis</name>
    <dbReference type="NCBI Taxonomy" id="2018042"/>
    <lineage>
        <taxon>Bacteria</taxon>
        <taxon>Bacillati</taxon>
        <taxon>Bacillota</taxon>
        <taxon>Bacilli</taxon>
        <taxon>Bacillales</taxon>
        <taxon>Bacillaceae</taxon>
        <taxon>Halalkalibacillus</taxon>
    </lineage>
</organism>
<gene>
    <name evidence="1" type="primary">paaI</name>
    <name evidence="1" type="ORF">CEY16_11700</name>
</gene>
<name>A0A2I0QSS1_9BACI</name>
<dbReference type="Pfam" id="PF05138">
    <property type="entry name" value="PaaA_PaaC"/>
    <property type="match status" value="1"/>
</dbReference>
<comment type="caution">
    <text evidence="1">The sequence shown here is derived from an EMBL/GenBank/DDBJ whole genome shotgun (WGS) entry which is preliminary data.</text>
</comment>
<dbReference type="InterPro" id="IPR007814">
    <property type="entry name" value="PaaA_PaaC"/>
</dbReference>
<dbReference type="Gene3D" id="1.20.1260.10">
    <property type="match status" value="1"/>
</dbReference>
<keyword evidence="2" id="KW-1185">Reference proteome</keyword>
<dbReference type="Proteomes" id="UP000243524">
    <property type="component" value="Unassembled WGS sequence"/>
</dbReference>
<dbReference type="GO" id="GO:0005829">
    <property type="term" value="C:cytosol"/>
    <property type="evidence" value="ECO:0007669"/>
    <property type="project" value="TreeGrafter"/>
</dbReference>
<proteinExistence type="predicted"/>
<dbReference type="RefSeq" id="WP_101332215.1">
    <property type="nucleotide sequence ID" value="NZ_PJNH01000003.1"/>
</dbReference>
<accession>A0A2I0QSS1</accession>
<dbReference type="OrthoDB" id="9789947at2"/>
<dbReference type="InterPro" id="IPR012347">
    <property type="entry name" value="Ferritin-like"/>
</dbReference>
<sequence>MERGEEIMMDVKSAEEAKQDVAYSTALKELIFQLADDDFLISFRGSEWLGLAPHIEEDVAFSSITQNTMGHAFMFYQLLEDLGEGEIDVLAHERHSDMRRNGIYLEKRNGDGNYLDEPYYDWALTVVRNFLYETFKKVKLEAVTKSSYKPLANIAGKVLMEQPYHLAHWKIWMKQLLNSTEEARERIEARLNEAWEEFGDVLEYGSKATEMEHFGLIMGEDELKERWLNEVSKTIENLPSGSLGKKYGSGREGEHTEDLDQALATLSEVYMSDKEAIW</sequence>
<dbReference type="NCBIfam" id="TIGR02158">
    <property type="entry name" value="PA_CoA_Oxy3"/>
    <property type="match status" value="1"/>
</dbReference>
<dbReference type="EMBL" id="PJNH01000003">
    <property type="protein sequence ID" value="PKR77387.1"/>
    <property type="molecule type" value="Genomic_DNA"/>
</dbReference>
<dbReference type="SUPFAM" id="SSF47240">
    <property type="entry name" value="Ferritin-like"/>
    <property type="match status" value="1"/>
</dbReference>
<dbReference type="InterPro" id="IPR011882">
    <property type="entry name" value="PaaC"/>
</dbReference>
<dbReference type="PANTHER" id="PTHR30458">
    <property type="entry name" value="PHENYLACETIC ACID DEGRADATION PROTEIN PAA"/>
    <property type="match status" value="1"/>
</dbReference>
<dbReference type="PANTHER" id="PTHR30458:SF0">
    <property type="entry name" value="1,2-PHENYLACETYL-COA EPOXIDASE, SUBUNIT C"/>
    <property type="match status" value="1"/>
</dbReference>
<reference evidence="1 2" key="1">
    <citation type="submission" date="2017-06" db="EMBL/GenBank/DDBJ databases">
        <title>the draft geome sequence of Illustriluteabacillus marina B3227.</title>
        <authorList>
            <person name="He R.-H."/>
            <person name="Du Z.-J."/>
        </authorList>
    </citation>
    <scope>NUCLEOTIDE SEQUENCE [LARGE SCALE GENOMIC DNA]</scope>
    <source>
        <strain evidence="1 2">B3227</strain>
    </source>
</reference>
<dbReference type="AlphaFoldDB" id="A0A2I0QSS1"/>
<protein>
    <submittedName>
        <fullName evidence="1">Phenylacetate-CoA oxygenase subunit PaaI</fullName>
    </submittedName>
</protein>
<evidence type="ECO:0000313" key="1">
    <source>
        <dbReference type="EMBL" id="PKR77387.1"/>
    </source>
</evidence>
<dbReference type="InterPro" id="IPR009078">
    <property type="entry name" value="Ferritin-like_SF"/>
</dbReference>
<dbReference type="InterPro" id="IPR052703">
    <property type="entry name" value="Aromatic_CoA_ox/epox"/>
</dbReference>